<feature type="compositionally biased region" description="Low complexity" evidence="10">
    <location>
        <begin position="473"/>
        <end position="491"/>
    </location>
</feature>
<dbReference type="FunFam" id="2.30.30.40:FF:000021">
    <property type="entry name" value="Putative sam and sh3 domain-containing protein 1"/>
    <property type="match status" value="1"/>
</dbReference>
<gene>
    <name evidence="14" type="primary">SASH1</name>
</gene>
<feature type="region of interest" description="Disordered" evidence="10">
    <location>
        <begin position="585"/>
        <end position="608"/>
    </location>
</feature>
<evidence type="ECO:0000256" key="3">
    <source>
        <dbReference type="ARBA" id="ARBA00022490"/>
    </source>
</evidence>
<dbReference type="GO" id="GO:1901224">
    <property type="term" value="P:positive regulation of non-canonical NF-kappaB signal transduction"/>
    <property type="evidence" value="ECO:0007669"/>
    <property type="project" value="TreeGrafter"/>
</dbReference>
<dbReference type="FunFam" id="1.10.150.50:FF:000038">
    <property type="entry name" value="Putative sam and sh3 domain-containing protein 1"/>
    <property type="match status" value="1"/>
</dbReference>
<evidence type="ECO:0000256" key="10">
    <source>
        <dbReference type="SAM" id="MobiDB-lite"/>
    </source>
</evidence>
<dbReference type="Pfam" id="PF26285">
    <property type="entry name" value="SASH1_Homeodomain"/>
    <property type="match status" value="2"/>
</dbReference>
<keyword evidence="3" id="KW-0963">Cytoplasm</keyword>
<feature type="region of interest" description="Disordered" evidence="10">
    <location>
        <begin position="942"/>
        <end position="963"/>
    </location>
</feature>
<reference evidence="14" key="1">
    <citation type="submission" date="2025-08" db="UniProtKB">
        <authorList>
            <consortium name="RefSeq"/>
        </authorList>
    </citation>
    <scope>IDENTIFICATION</scope>
</reference>
<dbReference type="Gene3D" id="2.30.30.40">
    <property type="entry name" value="SH3 Domains"/>
    <property type="match status" value="1"/>
</dbReference>
<evidence type="ECO:0000259" key="12">
    <source>
        <dbReference type="PROSITE" id="PS50105"/>
    </source>
</evidence>
<keyword evidence="5" id="KW-0677">Repeat</keyword>
<feature type="region of interest" description="Disordered" evidence="10">
    <location>
        <begin position="187"/>
        <end position="224"/>
    </location>
</feature>
<feature type="compositionally biased region" description="Low complexity" evidence="10">
    <location>
        <begin position="300"/>
        <end position="310"/>
    </location>
</feature>
<dbReference type="InterPro" id="IPR021090">
    <property type="entry name" value="SPIDER"/>
</dbReference>
<evidence type="ECO:0000256" key="2">
    <source>
        <dbReference type="ARBA" id="ARBA00022443"/>
    </source>
</evidence>
<feature type="compositionally biased region" description="Low complexity" evidence="10">
    <location>
        <begin position="436"/>
        <end position="447"/>
    </location>
</feature>
<feature type="region of interest" description="Disordered" evidence="10">
    <location>
        <begin position="61"/>
        <end position="112"/>
    </location>
</feature>
<evidence type="ECO:0000313" key="14">
    <source>
        <dbReference type="RefSeq" id="XP_030912091.1"/>
    </source>
</evidence>
<dbReference type="Proteomes" id="UP000504602">
    <property type="component" value="Unplaced"/>
</dbReference>
<feature type="region of interest" description="Disordered" evidence="10">
    <location>
        <begin position="995"/>
        <end position="1030"/>
    </location>
</feature>
<evidence type="ECO:0000256" key="8">
    <source>
        <dbReference type="ARBA" id="ARBA00074059"/>
    </source>
</evidence>
<dbReference type="PROSITE" id="PS50105">
    <property type="entry name" value="SAM_DOMAIN"/>
    <property type="match status" value="2"/>
</dbReference>
<dbReference type="CTD" id="23328"/>
<comment type="subunit">
    <text evidence="7">Interacts with GNAS. Interacts with IQGAP1. Interacts with TRAF6 (via C-terminus); the interaction is LPS-dependent. Interacts with MAP3K7, CHUK and IKBKB.</text>
</comment>
<keyword evidence="13" id="KW-1185">Reference proteome</keyword>
<dbReference type="InterPro" id="IPR013761">
    <property type="entry name" value="SAM/pointed_sf"/>
</dbReference>
<comment type="subcellular location">
    <subcellularLocation>
        <location evidence="1">Cytoplasm</location>
    </subcellularLocation>
</comment>
<dbReference type="SUPFAM" id="SSF47769">
    <property type="entry name" value="SAM/Pointed domain"/>
    <property type="match status" value="2"/>
</dbReference>
<dbReference type="CDD" id="cd11967">
    <property type="entry name" value="SH3_SASH1"/>
    <property type="match status" value="1"/>
</dbReference>
<evidence type="ECO:0000256" key="9">
    <source>
        <dbReference type="PROSITE-ProRule" id="PRU00192"/>
    </source>
</evidence>
<dbReference type="SMART" id="SM00454">
    <property type="entry name" value="SAM"/>
    <property type="match status" value="2"/>
</dbReference>
<dbReference type="RefSeq" id="XP_030912091.1">
    <property type="nucleotide sequence ID" value="XM_031056231.1"/>
</dbReference>
<dbReference type="SMART" id="SM00326">
    <property type="entry name" value="SH3"/>
    <property type="match status" value="1"/>
</dbReference>
<feature type="region of interest" description="Disordered" evidence="10">
    <location>
        <begin position="794"/>
        <end position="875"/>
    </location>
</feature>
<dbReference type="InterPro" id="IPR037627">
    <property type="entry name" value="SASH1_SAM_repeat1"/>
</dbReference>
<dbReference type="InterPro" id="IPR058666">
    <property type="entry name" value="SASH1/NUB1_homeodomain"/>
</dbReference>
<feature type="compositionally biased region" description="Polar residues" evidence="10">
    <location>
        <begin position="201"/>
        <end position="214"/>
    </location>
</feature>
<keyword evidence="2 9" id="KW-0728">SH3 domain</keyword>
<feature type="region of interest" description="Disordered" evidence="10">
    <location>
        <begin position="290"/>
        <end position="310"/>
    </location>
</feature>
<dbReference type="CDD" id="cd09492">
    <property type="entry name" value="SAM_SASH1_repeat2"/>
    <property type="match status" value="1"/>
</dbReference>
<dbReference type="Pfam" id="PF07653">
    <property type="entry name" value="SH3_2"/>
    <property type="match status" value="1"/>
</dbReference>
<dbReference type="AlphaFoldDB" id="A0A8N5ENQ1"/>
<dbReference type="SUPFAM" id="SSF50044">
    <property type="entry name" value="SH3-domain"/>
    <property type="match status" value="1"/>
</dbReference>
<dbReference type="InterPro" id="IPR037630">
    <property type="entry name" value="SASH1_SAM_repeat2"/>
</dbReference>
<protein>
    <recommendedName>
        <fullName evidence="8">SAM and SH3 domain-containing protein 1</fullName>
    </recommendedName>
</protein>
<evidence type="ECO:0000256" key="1">
    <source>
        <dbReference type="ARBA" id="ARBA00004496"/>
    </source>
</evidence>
<dbReference type="InterPro" id="IPR036028">
    <property type="entry name" value="SH3-like_dom_sf"/>
</dbReference>
<proteinExistence type="predicted"/>
<evidence type="ECO:0000256" key="7">
    <source>
        <dbReference type="ARBA" id="ARBA00064556"/>
    </source>
</evidence>
<dbReference type="Pfam" id="PF12485">
    <property type="entry name" value="SPIDER"/>
    <property type="match status" value="1"/>
</dbReference>
<dbReference type="InterPro" id="IPR001660">
    <property type="entry name" value="SAM"/>
</dbReference>
<feature type="compositionally biased region" description="Polar residues" evidence="10">
    <location>
        <begin position="69"/>
        <end position="78"/>
    </location>
</feature>
<evidence type="ECO:0000313" key="13">
    <source>
        <dbReference type="Proteomes" id="UP000504602"/>
    </source>
</evidence>
<dbReference type="InterPro" id="IPR035720">
    <property type="entry name" value="SASH1_SH3"/>
</dbReference>
<evidence type="ECO:0000256" key="6">
    <source>
        <dbReference type="ARBA" id="ARBA00057807"/>
    </source>
</evidence>
<dbReference type="OrthoDB" id="10047268at2759"/>
<evidence type="ECO:0000256" key="4">
    <source>
        <dbReference type="ARBA" id="ARBA00022553"/>
    </source>
</evidence>
<dbReference type="PANTHER" id="PTHR12301">
    <property type="entry name" value="SAM-DOMAIN, SH3 AND NUCLEAR LOCALIZATION SIGNALS PROTEIN RELATED"/>
    <property type="match status" value="1"/>
</dbReference>
<feature type="compositionally biased region" description="Basic residues" evidence="10">
    <location>
        <begin position="590"/>
        <end position="599"/>
    </location>
</feature>
<name>A0A8N5ENQ1_GEOFO</name>
<dbReference type="Gene3D" id="1.10.150.50">
    <property type="entry name" value="Transcription Factor, Ets-1"/>
    <property type="match status" value="2"/>
</dbReference>
<dbReference type="PANTHER" id="PTHR12301:SF3">
    <property type="entry name" value="SAM AND SH3 DOMAIN-CONTAINING PROTEIN 1"/>
    <property type="match status" value="1"/>
</dbReference>
<evidence type="ECO:0000259" key="11">
    <source>
        <dbReference type="PROSITE" id="PS50002"/>
    </source>
</evidence>
<dbReference type="Pfam" id="PF00536">
    <property type="entry name" value="SAM_1"/>
    <property type="match status" value="1"/>
</dbReference>
<accession>A0A8N5ENQ1</accession>
<feature type="compositionally biased region" description="Polar residues" evidence="10">
    <location>
        <begin position="492"/>
        <end position="504"/>
    </location>
</feature>
<dbReference type="InterPro" id="IPR001452">
    <property type="entry name" value="SH3_domain"/>
</dbReference>
<organism evidence="13 14">
    <name type="scientific">Geospiza fortis</name>
    <name type="common">Medium ground-finch</name>
    <dbReference type="NCBI Taxonomy" id="48883"/>
    <lineage>
        <taxon>Eukaryota</taxon>
        <taxon>Metazoa</taxon>
        <taxon>Chordata</taxon>
        <taxon>Craniata</taxon>
        <taxon>Vertebrata</taxon>
        <taxon>Euteleostomi</taxon>
        <taxon>Archelosauria</taxon>
        <taxon>Archosauria</taxon>
        <taxon>Dinosauria</taxon>
        <taxon>Saurischia</taxon>
        <taxon>Theropoda</taxon>
        <taxon>Coelurosauria</taxon>
        <taxon>Aves</taxon>
        <taxon>Neognathae</taxon>
        <taxon>Neoaves</taxon>
        <taxon>Telluraves</taxon>
        <taxon>Australaves</taxon>
        <taxon>Passeriformes</taxon>
        <taxon>Thraupidae</taxon>
        <taxon>Geospiza</taxon>
    </lineage>
</organism>
<feature type="domain" description="SAM" evidence="12">
    <location>
        <begin position="601"/>
        <end position="665"/>
    </location>
</feature>
<dbReference type="GO" id="GO:0005737">
    <property type="term" value="C:cytoplasm"/>
    <property type="evidence" value="ECO:0007669"/>
    <property type="project" value="UniProtKB-SubCell"/>
</dbReference>
<dbReference type="PROSITE" id="PS50002">
    <property type="entry name" value="SH3"/>
    <property type="match status" value="1"/>
</dbReference>
<feature type="region of interest" description="Disordered" evidence="10">
    <location>
        <begin position="415"/>
        <end position="538"/>
    </location>
</feature>
<dbReference type="GO" id="GO:0031435">
    <property type="term" value="F:mitogen-activated protein kinase kinase kinase binding"/>
    <property type="evidence" value="ECO:0007669"/>
    <property type="project" value="TreeGrafter"/>
</dbReference>
<keyword evidence="4" id="KW-0597">Phosphoprotein</keyword>
<comment type="function">
    <text evidence="6">Is a positive regulator of NF-kappa-B signaling downstream of TLR4 activation. It acts as a scaffold molecule to assemble a molecular complex that includes TRAF6, MAP3K7, CHUK and IKBKB, thereby facilitating NF-kappa-B signaling activation. Regulates TRAF6 and MAP3K7 ubiquitination. Involved in the regulation of cell mobility. Regulates lipolysaccharide (LPS)-induced endothelial cell migration. Is involved in the regulation of skin pigmentation through the control of melanocyte migration in the epidermis.</text>
</comment>
<dbReference type="Pfam" id="PF07647">
    <property type="entry name" value="SAM_2"/>
    <property type="match status" value="1"/>
</dbReference>
<dbReference type="CDD" id="cd09559">
    <property type="entry name" value="SAM_SASH1_repeat1"/>
    <property type="match status" value="1"/>
</dbReference>
<feature type="domain" description="SAM" evidence="12">
    <location>
        <begin position="1149"/>
        <end position="1209"/>
    </location>
</feature>
<dbReference type="FunFam" id="1.10.150.50:FF:000024">
    <property type="entry name" value="Putative sam and sh3 domain-containing protein 1"/>
    <property type="match status" value="1"/>
</dbReference>
<evidence type="ECO:0000256" key="5">
    <source>
        <dbReference type="ARBA" id="ARBA00022737"/>
    </source>
</evidence>
<sequence length="1214" mass="134272">MATTRATPATTRVPTPLLTFGDGSLGNIDDLAQQYADYYNTCFTDVCERMEELRKRRVSQDLDLEKPDTSPTSLQLRSQIEESLGLSSTASTPDTERKLSIHKSSSEEGSVGKADWKKKNKFFWQNFRKNQKGLMRQTSKGEDVGYVASEITMSDEERIQLMMMVKEKMITIEEALARLKEYEAQHRQSSAVDATEWPDGSYSTLDESSNCNSREQSDDETEESVKFKRLHKLVNSTRRVRKKLIRVEEMKKPSTEGVEEHSLDNSPILDDRSALYSGVHKKQFYFDSSCEKQPEDDSDSLTTSPSSSSLDTWGANRKLVKTFSKTDSRGLIKPPKKLGTFFSYPEEEKSQKVCRSLTDGEMKKSLGSLSHGRTCSFGGFDLTNRSLHIGNSSDQMGKEGDFVYKEVIKSPSASRISLGKKVKSVKETMKKRMSKKYSSSLSEQESSPGIVPGSPQSPPPDTDSLDKPKLKAGGSVESLRSSLSGQSSMSGQTVSTTDSSTSNRESVKSEDGDDEEPPYRGPFCGRARVHTDFTPSPYDTDSLKLKKGDIIDIISKPPMGTWMGLLNNKVGTFKFIYVDVLNEEEEKPKRPTRRRRKSRPPQPKSVEDLLDRINLKEHMPTFLFNGYEDLDTFKLLEEEDLDELNIRDPEHRAVLLTAVELLQEYDSNSDQSGSQEKLLIEGQGLSGCSPRDSGCYESSENLENGKTRRTCLPPSKSAIEHSFRDFSRNQLSNYPTLPLSKSIETLQPGEKESRLGCAHHALKSSVKPPAVMALKKNRRSLPVAVCRSYETLDGPQGVDTWPRSHSLDDLQGEPNTNLQDANKKVGSFPQDSLDTAKKATGSALPPQSHGGSCKPDDVMAKQGKGAANSQKGRAKELNCSVMETAGGKPAPCPLKNCEAQPALVIHHATRTPLEIQSKGFHDLARADYAPVLKGGLEAEQKSTNEARMQPKNPSQPPPVPAKKCRERLSNGLYHPPTTTSGNHSSLEAPCLPVKKTSSSTPIDCHGVPVHRTSSEQEPSSPPSPLPPWLSELPETASVQQHVVKLGPASARKISCSRGMDLEMVIENKLQSEDIDLTEEPYSDKHGRCGIPEALVQRYSEDLELPEKDVATNMDQIRVKQLRKQHRMAIPSGGLTEICRKPVSPGLITSVSDWLISIGLPMYSSLLTEAGFNTLSKVPSLSQTCLQKAGITEERHISKLLAAARLFKPLDPEAI</sequence>
<dbReference type="GeneID" id="102037770"/>
<feature type="domain" description="SH3" evidence="11">
    <location>
        <begin position="522"/>
        <end position="583"/>
    </location>
</feature>
<dbReference type="InterPro" id="IPR051725">
    <property type="entry name" value="SAM-SH3_domain_protein"/>
</dbReference>